<accession>A0A839T0Y5</accession>
<dbReference type="AlphaFoldDB" id="A0A839T0Y5"/>
<feature type="transmembrane region" description="Helical" evidence="1">
    <location>
        <begin position="151"/>
        <end position="169"/>
    </location>
</feature>
<evidence type="ECO:0000313" key="2">
    <source>
        <dbReference type="EMBL" id="MBB3067025.1"/>
    </source>
</evidence>
<name>A0A839T0Y5_9PROT</name>
<organism evidence="2 3">
    <name type="scientific">Limibacillus halophilus</name>
    <dbReference type="NCBI Taxonomy" id="1579333"/>
    <lineage>
        <taxon>Bacteria</taxon>
        <taxon>Pseudomonadati</taxon>
        <taxon>Pseudomonadota</taxon>
        <taxon>Alphaproteobacteria</taxon>
        <taxon>Rhodospirillales</taxon>
        <taxon>Rhodovibrionaceae</taxon>
        <taxon>Limibacillus</taxon>
    </lineage>
</organism>
<keyword evidence="1" id="KW-0812">Transmembrane</keyword>
<comment type="caution">
    <text evidence="2">The sequence shown here is derived from an EMBL/GenBank/DDBJ whole genome shotgun (WGS) entry which is preliminary data.</text>
</comment>
<keyword evidence="1" id="KW-1133">Transmembrane helix</keyword>
<feature type="transmembrane region" description="Helical" evidence="1">
    <location>
        <begin position="6"/>
        <end position="24"/>
    </location>
</feature>
<reference evidence="2 3" key="1">
    <citation type="submission" date="2020-08" db="EMBL/GenBank/DDBJ databases">
        <title>Genomic Encyclopedia of Type Strains, Phase III (KMG-III): the genomes of soil and plant-associated and newly described type strains.</title>
        <authorList>
            <person name="Whitman W."/>
        </authorList>
    </citation>
    <scope>NUCLEOTIDE SEQUENCE [LARGE SCALE GENOMIC DNA]</scope>
    <source>
        <strain evidence="2 3">CECT 8803</strain>
    </source>
</reference>
<dbReference type="Proteomes" id="UP000581135">
    <property type="component" value="Unassembled WGS sequence"/>
</dbReference>
<evidence type="ECO:0000313" key="3">
    <source>
        <dbReference type="Proteomes" id="UP000581135"/>
    </source>
</evidence>
<gene>
    <name evidence="2" type="ORF">FHR98_003348</name>
</gene>
<sequence>MVKLSTNLSIVLSVLAGTFLYLWGYNTGTMESGIPQCKVKPGCIIVMSAPESEGRLKIEQENIRLPQRQVLLNDQLPLAPRMIPLTENGLGRLIILLDKGERIKHKWFKPPTEYMENKQQIHFFIVYADNIITQSYYYESINSWSLLKNSIIGYFSALTLFVIGMFEPITELLLD</sequence>
<proteinExistence type="predicted"/>
<keyword evidence="3" id="KW-1185">Reference proteome</keyword>
<protein>
    <submittedName>
        <fullName evidence="2">Uncharacterized protein</fullName>
    </submittedName>
</protein>
<keyword evidence="1" id="KW-0472">Membrane</keyword>
<dbReference type="EMBL" id="JACHXA010000016">
    <property type="protein sequence ID" value="MBB3067025.1"/>
    <property type="molecule type" value="Genomic_DNA"/>
</dbReference>
<evidence type="ECO:0000256" key="1">
    <source>
        <dbReference type="SAM" id="Phobius"/>
    </source>
</evidence>